<dbReference type="PROSITE" id="PS51074">
    <property type="entry name" value="DPH_MB"/>
    <property type="match status" value="1"/>
</dbReference>
<keyword evidence="5 8" id="KW-1133">Transmembrane helix</keyword>
<evidence type="ECO:0000259" key="9">
    <source>
        <dbReference type="PROSITE" id="PS51074"/>
    </source>
</evidence>
<feature type="transmembrane region" description="Helical" evidence="8">
    <location>
        <begin position="381"/>
        <end position="404"/>
    </location>
</feature>
<feature type="transmembrane region" description="Helical" evidence="8">
    <location>
        <begin position="262"/>
        <end position="283"/>
    </location>
</feature>
<dbReference type="InterPro" id="IPR036671">
    <property type="entry name" value="DPH_MB_sf"/>
</dbReference>
<feature type="domain" description="DPH-type MB" evidence="9">
    <location>
        <begin position="40"/>
        <end position="82"/>
    </location>
</feature>
<protein>
    <recommendedName>
        <fullName evidence="9">DPH-type MB domain-containing protein</fullName>
    </recommendedName>
</protein>
<evidence type="ECO:0000256" key="5">
    <source>
        <dbReference type="ARBA" id="ARBA00022989"/>
    </source>
</evidence>
<gene>
    <name evidence="10" type="ORF">Prudu_021998</name>
</gene>
<dbReference type="PANTHER" id="PTHR46285">
    <property type="entry name" value="PROTEINASE INHIBITOR I4, SERPIN (DUF716)-RELATED"/>
    <property type="match status" value="1"/>
</dbReference>
<keyword evidence="3 8" id="KW-0812">Transmembrane</keyword>
<evidence type="ECO:0000256" key="6">
    <source>
        <dbReference type="ARBA" id="ARBA00023004"/>
    </source>
</evidence>
<comment type="subcellular location">
    <subcellularLocation>
        <location evidence="1">Membrane</location>
        <topology evidence="1">Multi-pass membrane protein</topology>
    </subcellularLocation>
</comment>
<dbReference type="GO" id="GO:0016020">
    <property type="term" value="C:membrane"/>
    <property type="evidence" value="ECO:0007669"/>
    <property type="project" value="UniProtKB-SubCell"/>
</dbReference>
<evidence type="ECO:0000256" key="2">
    <source>
        <dbReference type="ARBA" id="ARBA00006948"/>
    </source>
</evidence>
<dbReference type="PANTHER" id="PTHR46285:SF13">
    <property type="entry name" value="OS02G0167775 PROTEIN"/>
    <property type="match status" value="1"/>
</dbReference>
<sequence length="500" mass="56445">MSGYSLVRMSAKQVRKAVRAFARFQELTNPNPNSGAKTMSYDDVEIEDMEWNNELQAYTYPCPCGDLFQITKEDLKLGEEIARWPDLEMAKWWKDSSQFEGMKKDGFGKLLEPDVALFVCVSALLLVYTVWAQSGLQGRVGESIHYYIVVNCIGIDVALGTALLEMHSKCQHVKKAFQVLRRLLPTLILWRDHALKTLICEDKLSMGTFVGHIVPGFALTLLGLWHTINTIRSYFLRGPSNFRVRFWHPLNSPLSKLKHLELIFILSFSVLAIFMQVLDFPFLQLSFKLHNLEHATMFLHLVVFAGFTLCAELIHPFQTLSGVVGMLVASVFCQELFLLHFHSADHVGLEGHYHWLLQLIVFVSVMAALAATCCQTSLPAALVLSISVVFQGCWFMNMGFLLWVPWFVPKGCVVHYVEGTNDTMLGAVTCQSSEADFRARALANLQFSWILSGILIFTGCACLKFAVKCIPRDLPIEYEQLHSRGADVPIVINDFKEAHP</sequence>
<dbReference type="InterPro" id="IPR007872">
    <property type="entry name" value="DPH_MB_dom"/>
</dbReference>
<keyword evidence="6" id="KW-0408">Iron</keyword>
<dbReference type="SUPFAM" id="SSF144217">
    <property type="entry name" value="CSL zinc finger"/>
    <property type="match status" value="1"/>
</dbReference>
<evidence type="ECO:0000256" key="7">
    <source>
        <dbReference type="ARBA" id="ARBA00023136"/>
    </source>
</evidence>
<evidence type="ECO:0000256" key="4">
    <source>
        <dbReference type="ARBA" id="ARBA00022723"/>
    </source>
</evidence>
<keyword evidence="7 8" id="KW-0472">Membrane</keyword>
<feature type="transmembrane region" description="Helical" evidence="8">
    <location>
        <begin position="447"/>
        <end position="467"/>
    </location>
</feature>
<feature type="transmembrane region" description="Helical" evidence="8">
    <location>
        <begin position="321"/>
        <end position="341"/>
    </location>
</feature>
<evidence type="ECO:0000256" key="1">
    <source>
        <dbReference type="ARBA" id="ARBA00004141"/>
    </source>
</evidence>
<keyword evidence="4" id="KW-0479">Metal-binding</keyword>
<evidence type="ECO:0000256" key="8">
    <source>
        <dbReference type="SAM" id="Phobius"/>
    </source>
</evidence>
<evidence type="ECO:0000256" key="3">
    <source>
        <dbReference type="ARBA" id="ARBA00022692"/>
    </source>
</evidence>
<evidence type="ECO:0000313" key="10">
    <source>
        <dbReference type="EMBL" id="BBH09490.1"/>
    </source>
</evidence>
<feature type="transmembrane region" description="Helical" evidence="8">
    <location>
        <begin position="144"/>
        <end position="164"/>
    </location>
</feature>
<name>A0A4Y1RYJ5_PRUDU</name>
<feature type="transmembrane region" description="Helical" evidence="8">
    <location>
        <begin position="353"/>
        <end position="374"/>
    </location>
</feature>
<comment type="similarity">
    <text evidence="2">Belongs to the TMEM45 family.</text>
</comment>
<dbReference type="Pfam" id="PF05207">
    <property type="entry name" value="Zn_ribbon_CSL"/>
    <property type="match status" value="1"/>
</dbReference>
<organism evidence="10">
    <name type="scientific">Prunus dulcis</name>
    <name type="common">Almond</name>
    <name type="synonym">Amygdalus dulcis</name>
    <dbReference type="NCBI Taxonomy" id="3755"/>
    <lineage>
        <taxon>Eukaryota</taxon>
        <taxon>Viridiplantae</taxon>
        <taxon>Streptophyta</taxon>
        <taxon>Embryophyta</taxon>
        <taxon>Tracheophyta</taxon>
        <taxon>Spermatophyta</taxon>
        <taxon>Magnoliopsida</taxon>
        <taxon>eudicotyledons</taxon>
        <taxon>Gunneridae</taxon>
        <taxon>Pentapetalae</taxon>
        <taxon>rosids</taxon>
        <taxon>fabids</taxon>
        <taxon>Rosales</taxon>
        <taxon>Rosaceae</taxon>
        <taxon>Amygdaloideae</taxon>
        <taxon>Amygdaleae</taxon>
        <taxon>Prunus</taxon>
    </lineage>
</organism>
<dbReference type="InterPro" id="IPR006904">
    <property type="entry name" value="DUF716"/>
</dbReference>
<reference evidence="10" key="1">
    <citation type="journal article" date="2019" name="Science">
        <title>Mutation of a bHLH transcription factor allowed almond domestication.</title>
        <authorList>
            <person name="Sanchez-Perez R."/>
            <person name="Pavan S."/>
            <person name="Mazzeo R."/>
            <person name="Moldovan C."/>
            <person name="Aiese Cigliano R."/>
            <person name="Del Cueto J."/>
            <person name="Ricciardi F."/>
            <person name="Lotti C."/>
            <person name="Ricciardi L."/>
            <person name="Dicenta F."/>
            <person name="Lopez-Marques R.L."/>
            <person name="Lindberg Moller B."/>
        </authorList>
    </citation>
    <scope>NUCLEOTIDE SEQUENCE</scope>
</reference>
<dbReference type="AlphaFoldDB" id="A0A4Y1RYJ5"/>
<dbReference type="Gene3D" id="3.10.660.10">
    <property type="entry name" value="DPH Zinc finger"/>
    <property type="match status" value="1"/>
</dbReference>
<dbReference type="Pfam" id="PF04819">
    <property type="entry name" value="DUF716"/>
    <property type="match status" value="1"/>
</dbReference>
<dbReference type="EMBL" id="AP019304">
    <property type="protein sequence ID" value="BBH09490.1"/>
    <property type="molecule type" value="Genomic_DNA"/>
</dbReference>
<feature type="transmembrane region" description="Helical" evidence="8">
    <location>
        <begin position="115"/>
        <end position="132"/>
    </location>
</feature>
<feature type="transmembrane region" description="Helical" evidence="8">
    <location>
        <begin position="295"/>
        <end position="314"/>
    </location>
</feature>
<dbReference type="GO" id="GO:0046872">
    <property type="term" value="F:metal ion binding"/>
    <property type="evidence" value="ECO:0007669"/>
    <property type="project" value="UniProtKB-KW"/>
</dbReference>
<proteinExistence type="inferred from homology"/>
<accession>A0A4Y1RYJ5</accession>